<dbReference type="CDD" id="cd19991">
    <property type="entry name" value="PBP1_ABC_xylose_binding"/>
    <property type="match status" value="1"/>
</dbReference>
<sequence>MKLSYHLLIILNLLSVLMLMGCLASTNRELDNGIEEEISNGADSLKEPISNEMLTIGLSMDTIEEERWLKDRDMFVEAVEKLGARVEVKTANGNDALQISQAETLISQGIDLLVLVPHNAEASTTIVGKAQMADIPVVSYDRLVKNANIDLYISFDNEQIGVLQAEAMTKIVPKGNYVYIGGPVTDNNALLMREGVYSVLQPYIERGDITVVYDQWTDAWLPINAKKNMQAALEVNGDQIDAVIAANDATAGAAYDALEEYGLSGEIPIVGQDAELLGLQRIVNGGQIMTVYKSIKALTEQAAEISVQMARGETIETDLTINNGKKDVPTVLLTPVAVTKDNIEETVIADGFHEAEDIFQ</sequence>
<dbReference type="Pfam" id="PF13407">
    <property type="entry name" value="Peripla_BP_4"/>
    <property type="match status" value="1"/>
</dbReference>
<reference evidence="5" key="1">
    <citation type="journal article" date="2019" name="Int. J. Syst. Evol. Microbiol.">
        <title>The Global Catalogue of Microorganisms (GCM) 10K type strain sequencing project: providing services to taxonomists for standard genome sequencing and annotation.</title>
        <authorList>
            <consortium name="The Broad Institute Genomics Platform"/>
            <consortium name="The Broad Institute Genome Sequencing Center for Infectious Disease"/>
            <person name="Wu L."/>
            <person name="Ma J."/>
        </authorList>
    </citation>
    <scope>NUCLEOTIDE SEQUENCE [LARGE SCALE GENOMIC DNA]</scope>
    <source>
        <strain evidence="5">JCM 17250</strain>
    </source>
</reference>
<organism evidence="4 5">
    <name type="scientific">Amphibacillus indicireducens</name>
    <dbReference type="NCBI Taxonomy" id="1076330"/>
    <lineage>
        <taxon>Bacteria</taxon>
        <taxon>Bacillati</taxon>
        <taxon>Bacillota</taxon>
        <taxon>Bacilli</taxon>
        <taxon>Bacillales</taxon>
        <taxon>Bacillaceae</taxon>
        <taxon>Amphibacillus</taxon>
    </lineage>
</organism>
<keyword evidence="2" id="KW-0732">Signal</keyword>
<feature type="domain" description="Periplasmic binding protein" evidence="3">
    <location>
        <begin position="56"/>
        <end position="313"/>
    </location>
</feature>
<accession>A0ABP7V3N7</accession>
<dbReference type="Proteomes" id="UP001501734">
    <property type="component" value="Unassembled WGS sequence"/>
</dbReference>
<dbReference type="InterPro" id="IPR050555">
    <property type="entry name" value="Bact_Solute-Bind_Prot2"/>
</dbReference>
<dbReference type="EMBL" id="BAABDL010000014">
    <property type="protein sequence ID" value="GAA4058903.1"/>
    <property type="molecule type" value="Genomic_DNA"/>
</dbReference>
<evidence type="ECO:0000256" key="1">
    <source>
        <dbReference type="ARBA" id="ARBA00004196"/>
    </source>
</evidence>
<dbReference type="InterPro" id="IPR025997">
    <property type="entry name" value="SBP_2_dom"/>
</dbReference>
<dbReference type="PANTHER" id="PTHR30036">
    <property type="entry name" value="D-XYLOSE-BINDING PERIPLASMIC PROTEIN"/>
    <property type="match status" value="1"/>
</dbReference>
<evidence type="ECO:0000256" key="2">
    <source>
        <dbReference type="ARBA" id="ARBA00022729"/>
    </source>
</evidence>
<dbReference type="RefSeq" id="WP_344909622.1">
    <property type="nucleotide sequence ID" value="NZ_BAABDL010000014.1"/>
</dbReference>
<dbReference type="PANTHER" id="PTHR30036:SF1">
    <property type="entry name" value="D-XYLOSE-BINDING PERIPLASMIC PROTEIN"/>
    <property type="match status" value="1"/>
</dbReference>
<comment type="subcellular location">
    <subcellularLocation>
        <location evidence="1">Cell envelope</location>
    </subcellularLocation>
</comment>
<comment type="caution">
    <text evidence="4">The sequence shown here is derived from an EMBL/GenBank/DDBJ whole genome shotgun (WGS) entry which is preliminary data.</text>
</comment>
<evidence type="ECO:0000259" key="3">
    <source>
        <dbReference type="Pfam" id="PF13407"/>
    </source>
</evidence>
<proteinExistence type="predicted"/>
<dbReference type="SUPFAM" id="SSF53822">
    <property type="entry name" value="Periplasmic binding protein-like I"/>
    <property type="match status" value="1"/>
</dbReference>
<dbReference type="PROSITE" id="PS51257">
    <property type="entry name" value="PROKAR_LIPOPROTEIN"/>
    <property type="match status" value="1"/>
</dbReference>
<evidence type="ECO:0000313" key="5">
    <source>
        <dbReference type="Proteomes" id="UP001501734"/>
    </source>
</evidence>
<dbReference type="InterPro" id="IPR028082">
    <property type="entry name" value="Peripla_BP_I"/>
</dbReference>
<evidence type="ECO:0000313" key="4">
    <source>
        <dbReference type="EMBL" id="GAA4058903.1"/>
    </source>
</evidence>
<gene>
    <name evidence="4" type="primary">xylF</name>
    <name evidence="4" type="ORF">GCM10022410_02610</name>
</gene>
<keyword evidence="5" id="KW-1185">Reference proteome</keyword>
<dbReference type="Gene3D" id="3.40.50.2300">
    <property type="match status" value="2"/>
</dbReference>
<name>A0ABP7V3N7_9BACI</name>
<protein>
    <submittedName>
        <fullName evidence="4">D-xylose ABC transporter substrate-binding protein</fullName>
    </submittedName>
</protein>